<organism evidence="2 3">
    <name type="scientific">Rhizopus oryzae</name>
    <name type="common">Mucormycosis agent</name>
    <name type="synonym">Rhizopus arrhizus var. delemar</name>
    <dbReference type="NCBI Taxonomy" id="64495"/>
    <lineage>
        <taxon>Eukaryota</taxon>
        <taxon>Fungi</taxon>
        <taxon>Fungi incertae sedis</taxon>
        <taxon>Mucoromycota</taxon>
        <taxon>Mucoromycotina</taxon>
        <taxon>Mucoromycetes</taxon>
        <taxon>Mucorales</taxon>
        <taxon>Mucorineae</taxon>
        <taxon>Rhizopodaceae</taxon>
        <taxon>Rhizopus</taxon>
    </lineage>
</organism>
<dbReference type="InterPro" id="IPR001849">
    <property type="entry name" value="PH_domain"/>
</dbReference>
<protein>
    <recommendedName>
        <fullName evidence="1">PH domain-containing protein</fullName>
    </recommendedName>
</protein>
<sequence>MFSGWLFKLSSTNKFGASKWQSRYFVLLNTELRYYRDEHAVNSSSTINLADVSKVTRVGFFNHNYCFKLETTADYKQRNPKHQQKTWTMECHSEYELDMWLAAINHQLAKNTLYPSSEHRILQRPPKRSKPSISRRRGLVLSQLEIVPALVHDISSSKESSPSSLCTIDQIPGEAQIKQQESLFVDTTIPSFL</sequence>
<dbReference type="Proteomes" id="UP000716291">
    <property type="component" value="Unassembled WGS sequence"/>
</dbReference>
<gene>
    <name evidence="2" type="ORF">G6F64_009295</name>
</gene>
<name>A0A9P6X3E1_RHIOR</name>
<keyword evidence="3" id="KW-1185">Reference proteome</keyword>
<comment type="caution">
    <text evidence="2">The sequence shown here is derived from an EMBL/GenBank/DDBJ whole genome shotgun (WGS) entry which is preliminary data.</text>
</comment>
<evidence type="ECO:0000313" key="3">
    <source>
        <dbReference type="Proteomes" id="UP000716291"/>
    </source>
</evidence>
<dbReference type="CDD" id="cd00821">
    <property type="entry name" value="PH"/>
    <property type="match status" value="1"/>
</dbReference>
<dbReference type="SUPFAM" id="SSF50729">
    <property type="entry name" value="PH domain-like"/>
    <property type="match status" value="1"/>
</dbReference>
<feature type="domain" description="PH" evidence="1">
    <location>
        <begin position="1"/>
        <end position="109"/>
    </location>
</feature>
<dbReference type="OrthoDB" id="185175at2759"/>
<dbReference type="PROSITE" id="PS50003">
    <property type="entry name" value="PH_DOMAIN"/>
    <property type="match status" value="1"/>
</dbReference>
<dbReference type="InterPro" id="IPR011993">
    <property type="entry name" value="PH-like_dom_sf"/>
</dbReference>
<reference evidence="2" key="1">
    <citation type="journal article" date="2020" name="Microb. Genom.">
        <title>Genetic diversity of clinical and environmental Mucorales isolates obtained from an investigation of mucormycosis cases among solid organ transplant recipients.</title>
        <authorList>
            <person name="Nguyen M.H."/>
            <person name="Kaul D."/>
            <person name="Muto C."/>
            <person name="Cheng S.J."/>
            <person name="Richter R.A."/>
            <person name="Bruno V.M."/>
            <person name="Liu G."/>
            <person name="Beyhan S."/>
            <person name="Sundermann A.J."/>
            <person name="Mounaud S."/>
            <person name="Pasculle A.W."/>
            <person name="Nierman W.C."/>
            <person name="Driscoll E."/>
            <person name="Cumbie R."/>
            <person name="Clancy C.J."/>
            <person name="Dupont C.L."/>
        </authorList>
    </citation>
    <scope>NUCLEOTIDE SEQUENCE</scope>
    <source>
        <strain evidence="2">GL11</strain>
    </source>
</reference>
<evidence type="ECO:0000313" key="2">
    <source>
        <dbReference type="EMBL" id="KAG1304335.1"/>
    </source>
</evidence>
<dbReference type="Pfam" id="PF00169">
    <property type="entry name" value="PH"/>
    <property type="match status" value="1"/>
</dbReference>
<dbReference type="InterPro" id="IPR051707">
    <property type="entry name" value="PI-Interact_SigTrans_Reg"/>
</dbReference>
<dbReference type="Gene3D" id="2.30.29.30">
    <property type="entry name" value="Pleckstrin-homology domain (PH domain)/Phosphotyrosine-binding domain (PTB)"/>
    <property type="match status" value="1"/>
</dbReference>
<evidence type="ECO:0000259" key="1">
    <source>
        <dbReference type="PROSITE" id="PS50003"/>
    </source>
</evidence>
<accession>A0A9P6X3E1</accession>
<dbReference type="AlphaFoldDB" id="A0A9P6X3E1"/>
<dbReference type="SMART" id="SM00233">
    <property type="entry name" value="PH"/>
    <property type="match status" value="1"/>
</dbReference>
<dbReference type="EMBL" id="JAANQT010001666">
    <property type="protein sequence ID" value="KAG1304335.1"/>
    <property type="molecule type" value="Genomic_DNA"/>
</dbReference>
<dbReference type="PANTHER" id="PTHR14336">
    <property type="entry name" value="TANDEM PH DOMAIN CONTAINING PROTEIN"/>
    <property type="match status" value="1"/>
</dbReference>
<proteinExistence type="predicted"/>